<reference evidence="1 2" key="1">
    <citation type="submission" date="2015-07" db="EMBL/GenBank/DDBJ databases">
        <title>The genome of Melipona quadrifasciata.</title>
        <authorList>
            <person name="Pan H."/>
            <person name="Kapheim K."/>
        </authorList>
    </citation>
    <scope>NUCLEOTIDE SEQUENCE [LARGE SCALE GENOMIC DNA]</scope>
    <source>
        <strain evidence="1">0111107301</strain>
        <tissue evidence="1">Whole body</tissue>
    </source>
</reference>
<name>A0A0M8ZN29_9HYME</name>
<gene>
    <name evidence="1" type="ORF">WN51_09041</name>
</gene>
<dbReference type="OrthoDB" id="415822at2759"/>
<accession>A0A0M8ZN29</accession>
<organism evidence="1 2">
    <name type="scientific">Melipona quadrifasciata</name>
    <dbReference type="NCBI Taxonomy" id="166423"/>
    <lineage>
        <taxon>Eukaryota</taxon>
        <taxon>Metazoa</taxon>
        <taxon>Ecdysozoa</taxon>
        <taxon>Arthropoda</taxon>
        <taxon>Hexapoda</taxon>
        <taxon>Insecta</taxon>
        <taxon>Pterygota</taxon>
        <taxon>Neoptera</taxon>
        <taxon>Endopterygota</taxon>
        <taxon>Hymenoptera</taxon>
        <taxon>Apocrita</taxon>
        <taxon>Aculeata</taxon>
        <taxon>Apoidea</taxon>
        <taxon>Anthophila</taxon>
        <taxon>Apidae</taxon>
        <taxon>Melipona</taxon>
    </lineage>
</organism>
<evidence type="ECO:0000313" key="1">
    <source>
        <dbReference type="EMBL" id="KOX67630.1"/>
    </source>
</evidence>
<protein>
    <submittedName>
        <fullName evidence="1">Uncharacterized protein</fullName>
    </submittedName>
</protein>
<keyword evidence="2" id="KW-1185">Reference proteome</keyword>
<dbReference type="Proteomes" id="UP000053105">
    <property type="component" value="Unassembled WGS sequence"/>
</dbReference>
<proteinExistence type="predicted"/>
<dbReference type="AlphaFoldDB" id="A0A0M8ZN29"/>
<evidence type="ECO:0000313" key="2">
    <source>
        <dbReference type="Proteomes" id="UP000053105"/>
    </source>
</evidence>
<sequence length="121" mass="13916">MRSHKRSTRDEEKEEKLVASYKAASLLKKAIRDAKANSWRQLFHQESLRYTSRPPVTTEELATAVKRMEGKKTAAGPNGIPHALDQRILHIFNGCLSTGKISEIWKNWSYFQSQETWNADI</sequence>
<dbReference type="EMBL" id="KQ436006">
    <property type="protein sequence ID" value="KOX67630.1"/>
    <property type="molecule type" value="Genomic_DNA"/>
</dbReference>